<dbReference type="RefSeq" id="WP_370881033.1">
    <property type="nucleotide sequence ID" value="NZ_CP045298.1"/>
</dbReference>
<gene>
    <name evidence="3" type="ORF">QOZ95_004549</name>
</gene>
<dbReference type="SUPFAM" id="SSF56349">
    <property type="entry name" value="DNA breaking-rejoining enzymes"/>
    <property type="match status" value="1"/>
</dbReference>
<feature type="domain" description="Tyr recombinase" evidence="2">
    <location>
        <begin position="1"/>
        <end position="75"/>
    </location>
</feature>
<proteinExistence type="predicted"/>
<dbReference type="InterPro" id="IPR002104">
    <property type="entry name" value="Integrase_catalytic"/>
</dbReference>
<dbReference type="Gene3D" id="1.10.443.10">
    <property type="entry name" value="Intergrase catalytic core"/>
    <property type="match status" value="1"/>
</dbReference>
<dbReference type="Proteomes" id="UP001242811">
    <property type="component" value="Unassembled WGS sequence"/>
</dbReference>
<evidence type="ECO:0000259" key="2">
    <source>
        <dbReference type="PROSITE" id="PS51898"/>
    </source>
</evidence>
<sequence>MPKSTLFNTFKRILKRACLDEGLRIHSLRHTYAVLMLEAGADIKFVQEQLGHGSVQITSDVYAHISKKLEKRNIDRYEEYTANILGSNNLKSGDVWGTPQKN</sequence>
<keyword evidence="4" id="KW-1185">Reference proteome</keyword>
<dbReference type="PROSITE" id="PS51898">
    <property type="entry name" value="TYR_RECOMBINASE"/>
    <property type="match status" value="1"/>
</dbReference>
<dbReference type="PANTHER" id="PTHR30349">
    <property type="entry name" value="PHAGE INTEGRASE-RELATED"/>
    <property type="match status" value="1"/>
</dbReference>
<organism evidence="3 4">
    <name type="scientific">Paenibacillus brasilensis</name>
    <dbReference type="NCBI Taxonomy" id="128574"/>
    <lineage>
        <taxon>Bacteria</taxon>
        <taxon>Bacillati</taxon>
        <taxon>Bacillota</taxon>
        <taxon>Bacilli</taxon>
        <taxon>Bacillales</taxon>
        <taxon>Paenibacillaceae</taxon>
        <taxon>Paenibacillus</taxon>
    </lineage>
</organism>
<keyword evidence="1" id="KW-0233">DNA recombination</keyword>
<dbReference type="InterPro" id="IPR013762">
    <property type="entry name" value="Integrase-like_cat_sf"/>
</dbReference>
<evidence type="ECO:0000256" key="1">
    <source>
        <dbReference type="ARBA" id="ARBA00023172"/>
    </source>
</evidence>
<protein>
    <submittedName>
        <fullName evidence="3">Integrase</fullName>
    </submittedName>
</protein>
<evidence type="ECO:0000313" key="4">
    <source>
        <dbReference type="Proteomes" id="UP001242811"/>
    </source>
</evidence>
<accession>A0ABU0L530</accession>
<dbReference type="InterPro" id="IPR011010">
    <property type="entry name" value="DNA_brk_join_enz"/>
</dbReference>
<dbReference type="InterPro" id="IPR050090">
    <property type="entry name" value="Tyrosine_recombinase_XerCD"/>
</dbReference>
<reference evidence="3 4" key="1">
    <citation type="submission" date="2023-07" db="EMBL/GenBank/DDBJ databases">
        <title>Genomic Encyclopedia of Type Strains, Phase IV (KMG-IV): sequencing the most valuable type-strain genomes for metagenomic binning, comparative biology and taxonomic classification.</title>
        <authorList>
            <person name="Goeker M."/>
        </authorList>
    </citation>
    <scope>NUCLEOTIDE SEQUENCE [LARGE SCALE GENOMIC DNA]</scope>
    <source>
        <strain evidence="3 4">DSM 14914</strain>
    </source>
</reference>
<dbReference type="EMBL" id="JAUSWA010000035">
    <property type="protein sequence ID" value="MDQ0496359.1"/>
    <property type="molecule type" value="Genomic_DNA"/>
</dbReference>
<comment type="caution">
    <text evidence="3">The sequence shown here is derived from an EMBL/GenBank/DDBJ whole genome shotgun (WGS) entry which is preliminary data.</text>
</comment>
<dbReference type="Pfam" id="PF00589">
    <property type="entry name" value="Phage_integrase"/>
    <property type="match status" value="1"/>
</dbReference>
<name>A0ABU0L530_9BACL</name>
<evidence type="ECO:0000313" key="3">
    <source>
        <dbReference type="EMBL" id="MDQ0496359.1"/>
    </source>
</evidence>
<dbReference type="PANTHER" id="PTHR30349:SF91">
    <property type="entry name" value="INTA PROTEIN"/>
    <property type="match status" value="1"/>
</dbReference>